<dbReference type="InterPro" id="IPR014795">
    <property type="entry name" value="TacA_1-like"/>
</dbReference>
<evidence type="ECO:0000313" key="4">
    <source>
        <dbReference type="EMBL" id="KRG17209.1"/>
    </source>
</evidence>
<evidence type="ECO:0000313" key="7">
    <source>
        <dbReference type="EMBL" id="MCS5708795.1"/>
    </source>
</evidence>
<dbReference type="EMBL" id="LKHV01000017">
    <property type="protein sequence ID" value="KRG17430.1"/>
    <property type="molecule type" value="Genomic_DNA"/>
</dbReference>
<dbReference type="Pfam" id="PF08681">
    <property type="entry name" value="TacA1"/>
    <property type="match status" value="1"/>
</dbReference>
<comment type="caution">
    <text evidence="5">The sequence shown here is derived from an EMBL/GenBank/DDBJ whole genome shotgun (WGS) entry which is preliminary data.</text>
</comment>
<proteinExistence type="inferred from homology"/>
<evidence type="ECO:0000313" key="5">
    <source>
        <dbReference type="EMBL" id="KRG17430.1"/>
    </source>
</evidence>
<dbReference type="STRING" id="437022.CC99x_00726"/>
<keyword evidence="9" id="KW-1185">Reference proteome</keyword>
<protein>
    <submittedName>
        <fullName evidence="7">DUF1778 domain-containing protein</fullName>
    </submittedName>
</protein>
<sequence length="101" mass="11677">MESARKSPQNKKLAQKKVVNLKYPVKHLALLDKAVKLRPHSDRTSYIIDAVTRAVENDLLNRQDFFLSDKDFDAFKKMLDAPPKEIPALKALFKEKAPWEK</sequence>
<name>A0A0Q9Y9J7_9GAMM</name>
<evidence type="ECO:0000313" key="3">
    <source>
        <dbReference type="EMBL" id="KRG17163.1"/>
    </source>
</evidence>
<gene>
    <name evidence="6" type="ORF">CC99x_00726</name>
    <name evidence="7" type="ORF">CC99x_007745</name>
    <name evidence="8" type="ORF">CC99x_007860</name>
    <name evidence="5" type="ORF">CC99x_02399</name>
    <name evidence="4" type="ORF">CC99x_02558</name>
    <name evidence="3" type="ORF">CC99x_02580</name>
</gene>
<dbReference type="EMBL" id="LKHV01000029">
    <property type="protein sequence ID" value="KRG17163.1"/>
    <property type="molecule type" value="Genomic_DNA"/>
</dbReference>
<dbReference type="EMBL" id="LKHV02000001">
    <property type="protein sequence ID" value="MCS5708795.1"/>
    <property type="molecule type" value="Genomic_DNA"/>
</dbReference>
<reference evidence="5" key="1">
    <citation type="submission" date="2015-09" db="EMBL/GenBank/DDBJ databases">
        <title>Draft Genome Sequences of Two Novel Amoeba-resistant Intranuclear Bacteria, Candidatus Berkiella cookevillensis and Candidatus Berkiella aquae.</title>
        <authorList>
            <person name="Mehari Y.T."/>
            <person name="Arivett B.A."/>
            <person name="Farone A.L."/>
            <person name="Gunderson J.H."/>
            <person name="Farone M.B."/>
        </authorList>
    </citation>
    <scope>NUCLEOTIDE SEQUENCE [LARGE SCALE GENOMIC DNA]</scope>
    <source>
        <strain evidence="5">CC99</strain>
    </source>
</reference>
<dbReference type="InterPro" id="IPR010985">
    <property type="entry name" value="Ribbon_hlx_hlx"/>
</dbReference>
<reference evidence="7" key="3">
    <citation type="submission" date="2021-06" db="EMBL/GenBank/DDBJ databases">
        <title>Genomic Description and Analysis of Intracellular Bacteria, Candidatus Berkiella cookevillensis and Candidatus Berkiella aquae.</title>
        <authorList>
            <person name="Kidane D.T."/>
            <person name="Mehari Y.T."/>
            <person name="Rice F.C."/>
            <person name="Arivett B.A."/>
            <person name="Farone A.L."/>
            <person name="Berk S.G."/>
            <person name="Farone M.B."/>
        </authorList>
    </citation>
    <scope>NUCLEOTIDE SEQUENCE</scope>
    <source>
        <strain evidence="7">CC99</strain>
    </source>
</reference>
<dbReference type="Gene3D" id="1.20.5.780">
    <property type="entry name" value="Single helix bin"/>
    <property type="match status" value="1"/>
</dbReference>
<accession>A0A0Q9Y9J7</accession>
<organism evidence="5">
    <name type="scientific">Candidatus Berkiella cookevillensis</name>
    <dbReference type="NCBI Taxonomy" id="437022"/>
    <lineage>
        <taxon>Bacteria</taxon>
        <taxon>Pseudomonadati</taxon>
        <taxon>Pseudomonadota</taxon>
        <taxon>Gammaproteobacteria</taxon>
        <taxon>Candidatus Berkiellales</taxon>
        <taxon>Candidatus Berkiellaceae</taxon>
        <taxon>Candidatus Berkiella</taxon>
    </lineage>
</organism>
<evidence type="ECO:0000313" key="8">
    <source>
        <dbReference type="EMBL" id="MCS5708818.1"/>
    </source>
</evidence>
<evidence type="ECO:0000313" key="6">
    <source>
        <dbReference type="EMBL" id="KRG19204.1"/>
    </source>
</evidence>
<evidence type="ECO:0000256" key="2">
    <source>
        <dbReference type="ARBA" id="ARBA00049988"/>
    </source>
</evidence>
<comment type="similarity">
    <text evidence="2">Belongs to the TacA antitoxin family.</text>
</comment>
<dbReference type="SUPFAM" id="SSF47598">
    <property type="entry name" value="Ribbon-helix-helix"/>
    <property type="match status" value="1"/>
</dbReference>
<dbReference type="EMBL" id="LKHV01000003">
    <property type="protein sequence ID" value="KRG19204.1"/>
    <property type="molecule type" value="Genomic_DNA"/>
</dbReference>
<reference evidence="7" key="2">
    <citation type="journal article" date="2016" name="Genome Announc.">
        <title>Draft Genome Sequences of Two Novel Amoeba-Resistant Intranuclear Bacteria, 'Candidatus Berkiella cookevillensis' and 'Candidatus Berkiella aquae'.</title>
        <authorList>
            <person name="Mehari Y.T."/>
            <person name="Arivett B.A."/>
            <person name="Farone A.L."/>
            <person name="Gunderson J.H."/>
            <person name="Farone M.B."/>
        </authorList>
    </citation>
    <scope>NUCLEOTIDE SEQUENCE</scope>
    <source>
        <strain evidence="7">CC99</strain>
    </source>
</reference>
<dbReference type="GO" id="GO:0006355">
    <property type="term" value="P:regulation of DNA-templated transcription"/>
    <property type="evidence" value="ECO:0007669"/>
    <property type="project" value="InterPro"/>
</dbReference>
<dbReference type="OrthoDB" id="574265at2"/>
<dbReference type="RefSeq" id="WP_057623779.1">
    <property type="nucleotide sequence ID" value="NZ_LKHV02000001.1"/>
</dbReference>
<evidence type="ECO:0000313" key="9">
    <source>
        <dbReference type="Proteomes" id="UP000051494"/>
    </source>
</evidence>
<dbReference type="EMBL" id="LKHV02000001">
    <property type="protein sequence ID" value="MCS5708818.1"/>
    <property type="molecule type" value="Genomic_DNA"/>
</dbReference>
<keyword evidence="1" id="KW-1277">Toxin-antitoxin system</keyword>
<dbReference type="AlphaFoldDB" id="A0A0Q9Y9J7"/>
<evidence type="ECO:0000256" key="1">
    <source>
        <dbReference type="ARBA" id="ARBA00022649"/>
    </source>
</evidence>
<dbReference type="EMBL" id="LKHV01000025">
    <property type="protein sequence ID" value="KRG17209.1"/>
    <property type="molecule type" value="Genomic_DNA"/>
</dbReference>
<dbReference type="Proteomes" id="UP000051494">
    <property type="component" value="Unassembled WGS sequence"/>
</dbReference>